<keyword evidence="1" id="KW-0732">Signal</keyword>
<name>A0ABS8CPR1_9RHOB</name>
<reference evidence="2 3" key="1">
    <citation type="submission" date="2020-07" db="EMBL/GenBank/DDBJ databases">
        <title>Pseudogemmobacter sp. nov., isolated from poultry manure in Taiwan.</title>
        <authorList>
            <person name="Lin S.-Y."/>
            <person name="Tang Y.-S."/>
            <person name="Young C.-C."/>
        </authorList>
    </citation>
    <scope>NUCLEOTIDE SEQUENCE [LARGE SCALE GENOMIC DNA]</scope>
    <source>
        <strain evidence="2 3">CC-YST710</strain>
    </source>
</reference>
<proteinExistence type="predicted"/>
<dbReference type="EMBL" id="JACDXX010000015">
    <property type="protein sequence ID" value="MCB5411392.1"/>
    <property type="molecule type" value="Genomic_DNA"/>
</dbReference>
<feature type="signal peptide" evidence="1">
    <location>
        <begin position="1"/>
        <end position="26"/>
    </location>
</feature>
<evidence type="ECO:0000313" key="3">
    <source>
        <dbReference type="Proteomes" id="UP001198571"/>
    </source>
</evidence>
<dbReference type="RefSeq" id="WP_226936860.1">
    <property type="nucleotide sequence ID" value="NZ_JACDXX010000015.1"/>
</dbReference>
<accession>A0ABS8CPR1</accession>
<evidence type="ECO:0000256" key="1">
    <source>
        <dbReference type="SAM" id="SignalP"/>
    </source>
</evidence>
<gene>
    <name evidence="2" type="ORF">H0485_15475</name>
</gene>
<organism evidence="2 3">
    <name type="scientific">Pseudogemmobacter faecipullorum</name>
    <dbReference type="NCBI Taxonomy" id="2755041"/>
    <lineage>
        <taxon>Bacteria</taxon>
        <taxon>Pseudomonadati</taxon>
        <taxon>Pseudomonadota</taxon>
        <taxon>Alphaproteobacteria</taxon>
        <taxon>Rhodobacterales</taxon>
        <taxon>Paracoccaceae</taxon>
        <taxon>Pseudogemmobacter</taxon>
    </lineage>
</organism>
<keyword evidence="3" id="KW-1185">Reference proteome</keyword>
<evidence type="ECO:0000313" key="2">
    <source>
        <dbReference type="EMBL" id="MCB5411392.1"/>
    </source>
</evidence>
<protein>
    <submittedName>
        <fullName evidence="2">Uncharacterized protein</fullName>
    </submittedName>
</protein>
<feature type="chain" id="PRO_5045921065" evidence="1">
    <location>
        <begin position="27"/>
        <end position="143"/>
    </location>
</feature>
<sequence length="143" mass="15809">MQDNLMRALCLSTIFSGLFAVTPALAADPFCMKGDFEPFIARYSREIAVQEAATADPVMFELLDMEAMASEELTAREMPLSEIAWPVMPELKSAEATGYVVEITAAAETASVLIRGADNGERVTWYFTRSPCWTLVRVRDDGM</sequence>
<dbReference type="Proteomes" id="UP001198571">
    <property type="component" value="Unassembled WGS sequence"/>
</dbReference>
<comment type="caution">
    <text evidence="2">The sequence shown here is derived from an EMBL/GenBank/DDBJ whole genome shotgun (WGS) entry which is preliminary data.</text>
</comment>